<evidence type="ECO:0000256" key="2">
    <source>
        <dbReference type="SAM" id="Phobius"/>
    </source>
</evidence>
<reference evidence="5" key="1">
    <citation type="submission" date="2020-06" db="EMBL/GenBank/DDBJ databases">
        <authorList>
            <person name="Li T."/>
            <person name="Hu X."/>
            <person name="Zhang T."/>
            <person name="Song X."/>
            <person name="Zhang H."/>
            <person name="Dai N."/>
            <person name="Sheng W."/>
            <person name="Hou X."/>
            <person name="Wei L."/>
        </authorList>
    </citation>
    <scope>NUCLEOTIDE SEQUENCE</scope>
    <source>
        <strain evidence="5">KEN1</strain>
        <tissue evidence="5">Leaf</tissue>
    </source>
</reference>
<feature type="signal peptide" evidence="3">
    <location>
        <begin position="1"/>
        <end position="23"/>
    </location>
</feature>
<feature type="compositionally biased region" description="Low complexity" evidence="1">
    <location>
        <begin position="25"/>
        <end position="49"/>
    </location>
</feature>
<feature type="transmembrane region" description="Helical" evidence="2">
    <location>
        <begin position="152"/>
        <end position="170"/>
    </location>
</feature>
<evidence type="ECO:0000313" key="5">
    <source>
        <dbReference type="EMBL" id="KAL0416107.1"/>
    </source>
</evidence>
<reference evidence="5" key="2">
    <citation type="journal article" date="2024" name="Plant">
        <title>Genomic evolution and insights into agronomic trait innovations of Sesamum species.</title>
        <authorList>
            <person name="Miao H."/>
            <person name="Wang L."/>
            <person name="Qu L."/>
            <person name="Liu H."/>
            <person name="Sun Y."/>
            <person name="Le M."/>
            <person name="Wang Q."/>
            <person name="Wei S."/>
            <person name="Zheng Y."/>
            <person name="Lin W."/>
            <person name="Duan Y."/>
            <person name="Cao H."/>
            <person name="Xiong S."/>
            <person name="Wang X."/>
            <person name="Wei L."/>
            <person name="Li C."/>
            <person name="Ma Q."/>
            <person name="Ju M."/>
            <person name="Zhao R."/>
            <person name="Li G."/>
            <person name="Mu C."/>
            <person name="Tian Q."/>
            <person name="Mei H."/>
            <person name="Zhang T."/>
            <person name="Gao T."/>
            <person name="Zhang H."/>
        </authorList>
    </citation>
    <scope>NUCLEOTIDE SEQUENCE</scope>
    <source>
        <strain evidence="5">KEN1</strain>
    </source>
</reference>
<feature type="chain" id="PRO_5043419189" evidence="3">
    <location>
        <begin position="24"/>
        <end position="178"/>
    </location>
</feature>
<proteinExistence type="predicted"/>
<protein>
    <submittedName>
        <fullName evidence="5">Mitochondrial protein</fullName>
    </submittedName>
</protein>
<gene>
    <name evidence="5" type="ORF">Slati_3442600</name>
</gene>
<dbReference type="Pfam" id="PF07727">
    <property type="entry name" value="RVT_2"/>
    <property type="match status" value="1"/>
</dbReference>
<name>A0AAW2UHJ4_9LAMI</name>
<dbReference type="AlphaFoldDB" id="A0AAW2UHJ4"/>
<feature type="domain" description="Reverse transcriptase Ty1/copia-type" evidence="4">
    <location>
        <begin position="82"/>
        <end position="137"/>
    </location>
</feature>
<sequence>MKICMFLVAYALSLLLNLTKISSSPVVPATTSTSTPSTAISSPTSSPSTHAPLPEPKSYIQTQRREEWERAMEEELQALKQNETWTLTLLPKGKKAIGSRWVYKLKLIPDESVNRYKARLVAKAIVRLRASTTHKVFHQWQRMLQMAHANPYLLLFLLVSNSTEILVLIFRNLTSFGV</sequence>
<keyword evidence="2" id="KW-0472">Membrane</keyword>
<organism evidence="5">
    <name type="scientific">Sesamum latifolium</name>
    <dbReference type="NCBI Taxonomy" id="2727402"/>
    <lineage>
        <taxon>Eukaryota</taxon>
        <taxon>Viridiplantae</taxon>
        <taxon>Streptophyta</taxon>
        <taxon>Embryophyta</taxon>
        <taxon>Tracheophyta</taxon>
        <taxon>Spermatophyta</taxon>
        <taxon>Magnoliopsida</taxon>
        <taxon>eudicotyledons</taxon>
        <taxon>Gunneridae</taxon>
        <taxon>Pentapetalae</taxon>
        <taxon>asterids</taxon>
        <taxon>lamiids</taxon>
        <taxon>Lamiales</taxon>
        <taxon>Pedaliaceae</taxon>
        <taxon>Sesamum</taxon>
    </lineage>
</organism>
<dbReference type="EMBL" id="JACGWN010000012">
    <property type="protein sequence ID" value="KAL0416107.1"/>
    <property type="molecule type" value="Genomic_DNA"/>
</dbReference>
<keyword evidence="2" id="KW-1133">Transmembrane helix</keyword>
<feature type="region of interest" description="Disordered" evidence="1">
    <location>
        <begin position="25"/>
        <end position="60"/>
    </location>
</feature>
<evidence type="ECO:0000256" key="3">
    <source>
        <dbReference type="SAM" id="SignalP"/>
    </source>
</evidence>
<evidence type="ECO:0000256" key="1">
    <source>
        <dbReference type="SAM" id="MobiDB-lite"/>
    </source>
</evidence>
<accession>A0AAW2UHJ4</accession>
<keyword evidence="3" id="KW-0732">Signal</keyword>
<evidence type="ECO:0000259" key="4">
    <source>
        <dbReference type="Pfam" id="PF07727"/>
    </source>
</evidence>
<keyword evidence="2" id="KW-0812">Transmembrane</keyword>
<comment type="caution">
    <text evidence="5">The sequence shown here is derived from an EMBL/GenBank/DDBJ whole genome shotgun (WGS) entry which is preliminary data.</text>
</comment>
<dbReference type="InterPro" id="IPR013103">
    <property type="entry name" value="RVT_2"/>
</dbReference>